<gene>
    <name evidence="2" type="ORF">PM001_LOCUS8130</name>
</gene>
<dbReference type="InterPro" id="IPR017216">
    <property type="entry name" value="HPS3"/>
</dbReference>
<feature type="region of interest" description="Disordered" evidence="1">
    <location>
        <begin position="420"/>
        <end position="467"/>
    </location>
</feature>
<feature type="compositionally biased region" description="Acidic residues" evidence="1">
    <location>
        <begin position="96"/>
        <end position="105"/>
    </location>
</feature>
<feature type="region of interest" description="Disordered" evidence="1">
    <location>
        <begin position="84"/>
        <end position="105"/>
    </location>
</feature>
<evidence type="ECO:0008006" key="4">
    <source>
        <dbReference type="Google" id="ProtNLM"/>
    </source>
</evidence>
<organism evidence="2 3">
    <name type="scientific">Peronospora matthiolae</name>
    <dbReference type="NCBI Taxonomy" id="2874970"/>
    <lineage>
        <taxon>Eukaryota</taxon>
        <taxon>Sar</taxon>
        <taxon>Stramenopiles</taxon>
        <taxon>Oomycota</taxon>
        <taxon>Peronosporomycetes</taxon>
        <taxon>Peronosporales</taxon>
        <taxon>Peronosporaceae</taxon>
        <taxon>Peronospora</taxon>
    </lineage>
</organism>
<accession>A0AAV1TP92</accession>
<feature type="compositionally biased region" description="Acidic residues" evidence="1">
    <location>
        <begin position="454"/>
        <end position="464"/>
    </location>
</feature>
<dbReference type="PANTHER" id="PTHR28633:SF1">
    <property type="entry name" value="BLOC-2 COMPLEX MEMBER HPS3"/>
    <property type="match status" value="1"/>
</dbReference>
<sequence length="1282" mass="143111">MESLFVRSLALESVTVHAQTLTSASRTTADTTFAVADGREGVIRVYAASCSALLHEFASIHNRVHALHYTSFSDSLVTLESDVTRVGDRPPAGDNTDSDETTAMENEDEAETFLCVYHDWRARQMVRGYTLPLGVLEKSSSNQKADCVAVCSFTGRVVVAMGTRLNIWQCSHHFFEHVMELQVDMTQRHAFMQLEYVAIHGVYVAYASQTEVRVMEIHVRSSNDSSRLLDTAAAAAVAAVDKTTVLENYSRKPNDRDSVPEDAAHCMQIASFEDLNAIVQVPVSCSAYSTMEADTKQEQNERRLFDEHEQIPMVLGRNEAQQEMWNLAGLVKAQDIRANQAMSYYISENDVRVLLRRYLPPNHRVQSLKFLPETIDNRMCVETRSYTRLLIATEKNAFIYYFLSDKVDLTRKKMSKKVLGMTERSKSRGMHTPIQVGGVADKRRSDSFASVQKDEDEDQDETDNSMESGRVVMHYNFTSVVTSITANSSFLFVATLSGLQVWSIWSPCHYVAASRALSRSLVPQPSQPQLLCTQPIPYPVSQLAALDSYVVLLPQTNALERHGPNDILQLASLVASDRLPEAEFELRSPLDVSRNPYQRSIVIFEQSPPSLIFSYVRQGVQSVNGTLRPFQIDLLLSLFSLYRYRADVGFDLLRLALSNDAFRDEDIASMSGQKERLALKLETKLYDRLAKECAADLAAVFMSEHHRNLDRAALLFVASDVPSIEVMHRLDAIVGTVDRSEVIQATGKYLDAFVYPPPKSLADICSHRPARGANPADTEFTRIVLSHYGKYFPEQLSRLIVNSSLEWTLEDIAFALKQLGESSSHSARVKIARLVLILRATAFHADDWDVFRTPEQSSAEDFGTECSYTSMLALVDDLLQNHVDELVHLAVTRPDLLVQEIAMAKSEQGASCRHLSSSNLTKALLEDAPLKYLDILEHIFNSAIGGQETIQSTLRFCLSAIGDAAATSLTKITPSSSPSPDEVPPSATSFVPDQALVLRFLVFVLQMFPVLEQLSEKEEVQDDEEDLHNAKASVAAELTRLCVKLSSLFHGSVNSDEGGHVESMLCDLFEPAVMEAATHGHLPDWIQEYLETRCLPATPRLRQILQFLFSQVLGLLHERDLISPQDVLSAHEIFDGNSPEQMRWNVENDLAALVVLLTLPRVSRTVDGLKLIAQRADFSNLFLPYGKSFCVTLDEWRFLISTLSPISQLSTETRNDAVRHEDAILEKILSHICLTLSPEEVLQVLPDDGDLELYLSTIEVSLQLDQVREKQGVSQTANAVAG</sequence>
<proteinExistence type="predicted"/>
<name>A0AAV1TP92_9STRA</name>
<evidence type="ECO:0000313" key="3">
    <source>
        <dbReference type="Proteomes" id="UP001162060"/>
    </source>
</evidence>
<evidence type="ECO:0000256" key="1">
    <source>
        <dbReference type="SAM" id="MobiDB-lite"/>
    </source>
</evidence>
<reference evidence="2" key="1">
    <citation type="submission" date="2024-01" db="EMBL/GenBank/DDBJ databases">
        <authorList>
            <person name="Webb A."/>
        </authorList>
    </citation>
    <scope>NUCLEOTIDE SEQUENCE</scope>
    <source>
        <strain evidence="2">Pm1</strain>
    </source>
</reference>
<dbReference type="Proteomes" id="UP001162060">
    <property type="component" value="Unassembled WGS sequence"/>
</dbReference>
<dbReference type="PANTHER" id="PTHR28633">
    <property type="entry name" value="HERMANSKY-PUDLAK SYNDROME 3 PROTEIN"/>
    <property type="match status" value="1"/>
</dbReference>
<evidence type="ECO:0000313" key="2">
    <source>
        <dbReference type="EMBL" id="CAK7922959.1"/>
    </source>
</evidence>
<comment type="caution">
    <text evidence="2">The sequence shown here is derived from an EMBL/GenBank/DDBJ whole genome shotgun (WGS) entry which is preliminary data.</text>
</comment>
<dbReference type="EMBL" id="CAKLBY020000066">
    <property type="protein sequence ID" value="CAK7922959.1"/>
    <property type="molecule type" value="Genomic_DNA"/>
</dbReference>
<protein>
    <recommendedName>
        <fullName evidence="4">BLOC-2 complex member HPS3 N-terminal domain-containing protein</fullName>
    </recommendedName>
</protein>